<gene>
    <name evidence="1" type="ORF">I4F81_004134</name>
</gene>
<keyword evidence="2" id="KW-1185">Reference proteome</keyword>
<protein>
    <submittedName>
        <fullName evidence="1">Uncharacterized protein</fullName>
    </submittedName>
</protein>
<name>A0ACC3BUJ2_PYRYE</name>
<dbReference type="Proteomes" id="UP000798662">
    <property type="component" value="Chromosome 1"/>
</dbReference>
<evidence type="ECO:0000313" key="2">
    <source>
        <dbReference type="Proteomes" id="UP000798662"/>
    </source>
</evidence>
<dbReference type="EMBL" id="CM020618">
    <property type="protein sequence ID" value="KAK1861550.1"/>
    <property type="molecule type" value="Genomic_DNA"/>
</dbReference>
<sequence>MGVVDDYMAASVIRQYKAAAVPGGVYTPQCTEGSVPGDADAKRTYATTQAFRARQATPRAAAANLFETRRRALVAAHGCSHEESRVVAFPSMAANMVIGQAEALRACSRYQTPASTAEKYMAAAVERTYAAIQCPTGEFTVCTDGAAKGEADAARVAGGSAAYRARTLSTGAKAQGRFNATAYATAQYGHGCGYEEALFAAYPAVAGAMRPSTGAYAAAAAPIGSAGGTKVVVPTSLAVRLAGPNRAAIWPSYERRPAVARTRAPWAEAPTKSYAPMSEAAVAAGVAAQTGGYVAPAAGVTSWRSGWKPSPSKAKRYVWASLPAAGVRL</sequence>
<organism evidence="1 2">
    <name type="scientific">Pyropia yezoensis</name>
    <name type="common">Susabi-nori</name>
    <name type="synonym">Porphyra yezoensis</name>
    <dbReference type="NCBI Taxonomy" id="2788"/>
    <lineage>
        <taxon>Eukaryota</taxon>
        <taxon>Rhodophyta</taxon>
        <taxon>Bangiophyceae</taxon>
        <taxon>Bangiales</taxon>
        <taxon>Bangiaceae</taxon>
        <taxon>Pyropia</taxon>
    </lineage>
</organism>
<reference evidence="1" key="1">
    <citation type="submission" date="2019-11" db="EMBL/GenBank/DDBJ databases">
        <title>Nori genome reveals adaptations in red seaweeds to the harsh intertidal environment.</title>
        <authorList>
            <person name="Wang D."/>
            <person name="Mao Y."/>
        </authorList>
    </citation>
    <scope>NUCLEOTIDE SEQUENCE</scope>
    <source>
        <tissue evidence="1">Gametophyte</tissue>
    </source>
</reference>
<proteinExistence type="predicted"/>
<evidence type="ECO:0000313" key="1">
    <source>
        <dbReference type="EMBL" id="KAK1861550.1"/>
    </source>
</evidence>
<comment type="caution">
    <text evidence="1">The sequence shown here is derived from an EMBL/GenBank/DDBJ whole genome shotgun (WGS) entry which is preliminary data.</text>
</comment>
<accession>A0ACC3BUJ2</accession>